<keyword evidence="1" id="KW-1133">Transmembrane helix</keyword>
<evidence type="ECO:0000256" key="1">
    <source>
        <dbReference type="SAM" id="Phobius"/>
    </source>
</evidence>
<organism evidence="2">
    <name type="scientific">Hexamita inflata</name>
    <dbReference type="NCBI Taxonomy" id="28002"/>
    <lineage>
        <taxon>Eukaryota</taxon>
        <taxon>Metamonada</taxon>
        <taxon>Diplomonadida</taxon>
        <taxon>Hexamitidae</taxon>
        <taxon>Hexamitinae</taxon>
        <taxon>Hexamita</taxon>
    </lineage>
</organism>
<reference evidence="2" key="1">
    <citation type="submission" date="2023-06" db="EMBL/GenBank/DDBJ databases">
        <authorList>
            <person name="Kurt Z."/>
        </authorList>
    </citation>
    <scope>NUCLEOTIDE SEQUENCE</scope>
</reference>
<gene>
    <name evidence="2" type="ORF">HINF_LOCUS34672</name>
    <name evidence="3" type="ORF">HINF_LOCUS43717</name>
</gene>
<comment type="caution">
    <text evidence="2">The sequence shown here is derived from an EMBL/GenBank/DDBJ whole genome shotgun (WGS) entry which is preliminary data.</text>
</comment>
<keyword evidence="1" id="KW-0812">Transmembrane</keyword>
<evidence type="ECO:0000313" key="4">
    <source>
        <dbReference type="Proteomes" id="UP001642409"/>
    </source>
</evidence>
<keyword evidence="1" id="KW-0472">Membrane</keyword>
<proteinExistence type="predicted"/>
<dbReference type="AlphaFoldDB" id="A0AA86Q6L2"/>
<feature type="transmembrane region" description="Helical" evidence="1">
    <location>
        <begin position="517"/>
        <end position="537"/>
    </location>
</feature>
<reference evidence="3 4" key="2">
    <citation type="submission" date="2024-07" db="EMBL/GenBank/DDBJ databases">
        <authorList>
            <person name="Akdeniz Z."/>
        </authorList>
    </citation>
    <scope>NUCLEOTIDE SEQUENCE [LARGE SCALE GENOMIC DNA]</scope>
</reference>
<dbReference type="Proteomes" id="UP001642409">
    <property type="component" value="Unassembled WGS sequence"/>
</dbReference>
<evidence type="ECO:0000313" key="3">
    <source>
        <dbReference type="EMBL" id="CAL6050083.1"/>
    </source>
</evidence>
<sequence>MQIIQIVLLGDAVSFSDCFSPKSYISGDELTNQLQLHLLPFESLDLIVSENLCKSYLPGKVVVAQIHFDDISFPISAPQIKFAYVYNKEIIVNFPLSLADFTHVIDKENAMYELWYDINLIKVNYSVGSIVLTKYNGTNCFQKLELVYTINGNMDVNVIPNKCQITIDSNLLTYIEFQDGLINNQLQIFPCVSDCSTSEYQHSQTSFDQITKYRVVKIPGIENQLQTFYKRFVEDRNIRISFNLKFDTNGIYTIVSRVFDNIIANDTRECKKNDKNLILYGVLNPFSVQIQVRESMKCQLLCDMSGIVSVKAELYLWDDKITERIHQTLTLDEYNNNVGMAFKNTPKTDQLRANYNEFSKANIVFSFMNVNGEIVYEMLKYRDKIYLACVSRASLHLNEDHSCVDYYFDNTSTCTGNVISETGKDQIAIFYKNNGVTESLGQFKFTQVVDYGKLKQRVCFTCAQYFLDAVDSYENPTCEQNMEQAKKMIKKVQLGFVINSKFEFIIFHAVVAEYGNIYMPFAVGVVTAALMIAIVVITHAQRGAK</sequence>
<accession>A0AA86Q6L2</accession>
<protein>
    <submittedName>
        <fullName evidence="2">Uncharacterized protein</fullName>
    </submittedName>
</protein>
<keyword evidence="4" id="KW-1185">Reference proteome</keyword>
<dbReference type="EMBL" id="CAXDID020000183">
    <property type="protein sequence ID" value="CAL6050083.1"/>
    <property type="molecule type" value="Genomic_DNA"/>
</dbReference>
<evidence type="ECO:0000313" key="2">
    <source>
        <dbReference type="EMBL" id="CAI9947027.1"/>
    </source>
</evidence>
<dbReference type="EMBL" id="CATOUU010000772">
    <property type="protein sequence ID" value="CAI9947027.1"/>
    <property type="molecule type" value="Genomic_DNA"/>
</dbReference>
<name>A0AA86Q6L2_9EUKA</name>